<evidence type="ECO:0000256" key="3">
    <source>
        <dbReference type="SAM" id="MobiDB-lite"/>
    </source>
</evidence>
<evidence type="ECO:0000313" key="6">
    <source>
        <dbReference type="Proteomes" id="UP000025227"/>
    </source>
</evidence>
<sequence length="903" mass="103759">MLSSRSTEQQPTNRKCRHTKPRRGSVVEWINGLSDNNVSRDSEWERACSSPRLTRHGSVASVGETLPDEATKHRIQLLTALKKEVKVIMEEAVTKRQIDINSPYVTSLCVAVENCLMDGLRRRLLGLFGSRTSLALLHTIAKTNAVAEQVLAKTLEINAQTCSTHPLTWIREALHMRTLSQIVHHITVCPSLRRLYDNNALMLDRAKGGMVAALLLGPCAATYRRMGDSRERTAEELVRGCRPSSSSRPPLQITRRGSSIVSSDHSTLSRDFVYSLHHNFKSSLLYGKNNVCVANGDQPPVKGYLSLHKSYEGELSLRWTPNQLMHASSQPSSASVKDAEQQWLWKQALIVNMEDIIYIHLHQRDESSPSSLTLVNCDGVQCPPLQMSNGQQSLVFLATLESGLAPTHRLDPPLWSGPGKEKALPRLRKRTTVAGSGAMLDYVFRIVRLGGADLVEQVFRNDEEEEALLPPTVESHSLPASPYVKAQNAVDNLVTVQLDRACQSMRHQILARAFFGWLSYCRHLRTIRKHLMYLVDTREMSGEEDAKPVDEEFWKKCRSEKTAELEEEFLLRVYWKGIEGTATKELRRQAWPYLLKLFDWDEEPEPKMTEFTKKYREDVDSWRVLEAEVRRQDEEDFIAARHRRIPMPERECSMTSEVFEDDLPENGLVGKSHHNEVGDGLLKQFANNLHRIDKDVERCDRNLIFFSNKENLESLRRVMITYVRRNLEDGYIQGMCDILAPLLVIFEDEALTLECFTMLMARLRDNFPQRSGMDVCLMNLRSLIQVVDPQIFTMLTSTSDFTHLYFSYRWFLLDFKREMSYDCIFRVWETIWAATRTFTPHFPLFFALAMVTNYRDVIIANNMDFTDMIKFFNEMAERHDCVRLLAAARAHVKCLQNLVQHLR</sequence>
<dbReference type="OMA" id="ARTFYGW"/>
<feature type="domain" description="RUN" evidence="5">
    <location>
        <begin position="99"/>
        <end position="230"/>
    </location>
</feature>
<comment type="similarity">
    <text evidence="2">Belongs to the RUTBC family.</text>
</comment>
<evidence type="ECO:0000259" key="5">
    <source>
        <dbReference type="PROSITE" id="PS50826"/>
    </source>
</evidence>
<dbReference type="SUPFAM" id="SSF140741">
    <property type="entry name" value="RUN domain-like"/>
    <property type="match status" value="1"/>
</dbReference>
<dbReference type="SMART" id="SM00164">
    <property type="entry name" value="TBC"/>
    <property type="match status" value="1"/>
</dbReference>
<dbReference type="PROSITE" id="PS50826">
    <property type="entry name" value="RUN"/>
    <property type="match status" value="1"/>
</dbReference>
<dbReference type="Gene3D" id="1.10.472.80">
    <property type="entry name" value="Ypt/Rab-GAP domain of gyp1p, domain 3"/>
    <property type="match status" value="1"/>
</dbReference>
<dbReference type="GO" id="GO:0031410">
    <property type="term" value="C:cytoplasmic vesicle"/>
    <property type="evidence" value="ECO:0007669"/>
    <property type="project" value="UniProtKB-ARBA"/>
</dbReference>
<feature type="domain" description="Rab-GAP TBC" evidence="4">
    <location>
        <begin position="581"/>
        <end position="835"/>
    </location>
</feature>
<dbReference type="CDD" id="cd15784">
    <property type="entry name" value="PH_RUTBC"/>
    <property type="match status" value="1"/>
</dbReference>
<protein>
    <submittedName>
        <fullName evidence="7">RUN domain-containing protein</fullName>
    </submittedName>
</protein>
<dbReference type="Proteomes" id="UP000025227">
    <property type="component" value="Unplaced"/>
</dbReference>
<dbReference type="Gene3D" id="2.30.29.230">
    <property type="match status" value="1"/>
</dbReference>
<dbReference type="InterPro" id="IPR037745">
    <property type="entry name" value="SGSM1/2"/>
</dbReference>
<organism evidence="6 7">
    <name type="scientific">Haemonchus contortus</name>
    <name type="common">Barber pole worm</name>
    <dbReference type="NCBI Taxonomy" id="6289"/>
    <lineage>
        <taxon>Eukaryota</taxon>
        <taxon>Metazoa</taxon>
        <taxon>Ecdysozoa</taxon>
        <taxon>Nematoda</taxon>
        <taxon>Chromadorea</taxon>
        <taxon>Rhabditida</taxon>
        <taxon>Rhabditina</taxon>
        <taxon>Rhabditomorpha</taxon>
        <taxon>Strongyloidea</taxon>
        <taxon>Trichostrongylidae</taxon>
        <taxon>Haemonchus</taxon>
    </lineage>
</organism>
<accession>A0A7I4Y8H9</accession>
<dbReference type="InterPro" id="IPR004012">
    <property type="entry name" value="Run_dom"/>
</dbReference>
<dbReference type="Pfam" id="PF02759">
    <property type="entry name" value="RUN"/>
    <property type="match status" value="1"/>
</dbReference>
<dbReference type="FunFam" id="1.10.8.270:FF:000060">
    <property type="entry name" value="TBC (Tre-2/Bub2/Cdc16) domain family"/>
    <property type="match status" value="1"/>
</dbReference>
<dbReference type="PANTHER" id="PTHR22957:SF502">
    <property type="entry name" value="SMALL G PROTEIN SIGNALING MODULATOR 2-RELATED"/>
    <property type="match status" value="1"/>
</dbReference>
<dbReference type="InterPro" id="IPR021935">
    <property type="entry name" value="SGSM1/2_RBD"/>
</dbReference>
<name>A0A7I4Y8H9_HAECO</name>
<evidence type="ECO:0000256" key="2">
    <source>
        <dbReference type="ARBA" id="ARBA00034124"/>
    </source>
</evidence>
<dbReference type="InterPro" id="IPR035969">
    <property type="entry name" value="Rab-GAP_TBC_sf"/>
</dbReference>
<dbReference type="AlphaFoldDB" id="A0A7I4Y8H9"/>
<reference evidence="7" key="1">
    <citation type="submission" date="2020-12" db="UniProtKB">
        <authorList>
            <consortium name="WormBaseParasite"/>
        </authorList>
    </citation>
    <scope>IDENTIFICATION</scope>
    <source>
        <strain evidence="7">MHco3</strain>
    </source>
</reference>
<feature type="region of interest" description="Disordered" evidence="3">
    <location>
        <begin position="1"/>
        <end position="22"/>
    </location>
</feature>
<evidence type="ECO:0000259" key="4">
    <source>
        <dbReference type="PROSITE" id="PS50086"/>
    </source>
</evidence>
<dbReference type="InterPro" id="IPR000195">
    <property type="entry name" value="Rab-GAP-TBC_dom"/>
</dbReference>
<dbReference type="Pfam" id="PF00566">
    <property type="entry name" value="RabGAP-TBC"/>
    <property type="match status" value="1"/>
</dbReference>
<dbReference type="Pfam" id="PF12068">
    <property type="entry name" value="PH_RBD"/>
    <property type="match status" value="1"/>
</dbReference>
<dbReference type="PROSITE" id="PS50086">
    <property type="entry name" value="TBC_RABGAP"/>
    <property type="match status" value="1"/>
</dbReference>
<dbReference type="PANTHER" id="PTHR22957">
    <property type="entry name" value="TBC1 DOMAIN FAMILY MEMBER GTPASE-ACTIVATING PROTEIN"/>
    <property type="match status" value="1"/>
</dbReference>
<keyword evidence="6" id="KW-1185">Reference proteome</keyword>
<dbReference type="Gene3D" id="1.20.58.900">
    <property type="match status" value="1"/>
</dbReference>
<dbReference type="GO" id="GO:0005096">
    <property type="term" value="F:GTPase activator activity"/>
    <property type="evidence" value="ECO:0007669"/>
    <property type="project" value="UniProtKB-KW"/>
</dbReference>
<dbReference type="OrthoDB" id="10264062at2759"/>
<dbReference type="Gene3D" id="1.10.8.270">
    <property type="entry name" value="putative rabgap domain of human tbc1 domain family member 14 like domains"/>
    <property type="match status" value="1"/>
</dbReference>
<feature type="compositionally biased region" description="Polar residues" evidence="3">
    <location>
        <begin position="1"/>
        <end position="13"/>
    </location>
</feature>
<dbReference type="SUPFAM" id="SSF47923">
    <property type="entry name" value="Ypt/Rab-GAP domain of gyp1p"/>
    <property type="match status" value="2"/>
</dbReference>
<dbReference type="SMART" id="SM00593">
    <property type="entry name" value="RUN"/>
    <property type="match status" value="1"/>
</dbReference>
<proteinExistence type="inferred from homology"/>
<keyword evidence="1" id="KW-0343">GTPase activation</keyword>
<dbReference type="InterPro" id="IPR037213">
    <property type="entry name" value="Run_dom_sf"/>
</dbReference>
<dbReference type="WBParaSite" id="HCON_00066160-00001">
    <property type="protein sequence ID" value="HCON_00066160-00001"/>
    <property type="gene ID" value="HCON_00066160"/>
</dbReference>
<evidence type="ECO:0000313" key="7">
    <source>
        <dbReference type="WBParaSite" id="HCON_00066160-00001"/>
    </source>
</evidence>
<evidence type="ECO:0000256" key="1">
    <source>
        <dbReference type="ARBA" id="ARBA00022468"/>
    </source>
</evidence>